<organism evidence="1 2">
    <name type="scientific">Mycena pura</name>
    <dbReference type="NCBI Taxonomy" id="153505"/>
    <lineage>
        <taxon>Eukaryota</taxon>
        <taxon>Fungi</taxon>
        <taxon>Dikarya</taxon>
        <taxon>Basidiomycota</taxon>
        <taxon>Agaricomycotina</taxon>
        <taxon>Agaricomycetes</taxon>
        <taxon>Agaricomycetidae</taxon>
        <taxon>Agaricales</taxon>
        <taxon>Marasmiineae</taxon>
        <taxon>Mycenaceae</taxon>
        <taxon>Mycena</taxon>
    </lineage>
</organism>
<gene>
    <name evidence="1" type="ORF">GGX14DRAFT_565831</name>
</gene>
<dbReference type="AlphaFoldDB" id="A0AAD6VDV6"/>
<dbReference type="EMBL" id="JARJCW010000029">
    <property type="protein sequence ID" value="KAJ7210030.1"/>
    <property type="molecule type" value="Genomic_DNA"/>
</dbReference>
<proteinExistence type="predicted"/>
<dbReference type="Proteomes" id="UP001219525">
    <property type="component" value="Unassembled WGS sequence"/>
</dbReference>
<evidence type="ECO:0000313" key="1">
    <source>
        <dbReference type="EMBL" id="KAJ7210030.1"/>
    </source>
</evidence>
<evidence type="ECO:0000313" key="2">
    <source>
        <dbReference type="Proteomes" id="UP001219525"/>
    </source>
</evidence>
<reference evidence="1" key="1">
    <citation type="submission" date="2023-03" db="EMBL/GenBank/DDBJ databases">
        <title>Massive genome expansion in bonnet fungi (Mycena s.s.) driven by repeated elements and novel gene families across ecological guilds.</title>
        <authorList>
            <consortium name="Lawrence Berkeley National Laboratory"/>
            <person name="Harder C.B."/>
            <person name="Miyauchi S."/>
            <person name="Viragh M."/>
            <person name="Kuo A."/>
            <person name="Thoen E."/>
            <person name="Andreopoulos B."/>
            <person name="Lu D."/>
            <person name="Skrede I."/>
            <person name="Drula E."/>
            <person name="Henrissat B."/>
            <person name="Morin E."/>
            <person name="Kohler A."/>
            <person name="Barry K."/>
            <person name="LaButti K."/>
            <person name="Morin E."/>
            <person name="Salamov A."/>
            <person name="Lipzen A."/>
            <person name="Mereny Z."/>
            <person name="Hegedus B."/>
            <person name="Baldrian P."/>
            <person name="Stursova M."/>
            <person name="Weitz H."/>
            <person name="Taylor A."/>
            <person name="Grigoriev I.V."/>
            <person name="Nagy L.G."/>
            <person name="Martin F."/>
            <person name="Kauserud H."/>
        </authorList>
    </citation>
    <scope>NUCLEOTIDE SEQUENCE</scope>
    <source>
        <strain evidence="1">9144</strain>
    </source>
</reference>
<sequence length="162" mass="18640">MSKYSRPMAPAWQAQPLGWDDYNRGDGGRYDCWGGAAATKLQPPRPCACTYMAPNATQPKDVGENAQPFESTTEDDVIAERKEHYLIREQIWFEGAQRWFPYDSSRYRLVVPKLEHGNYFYVNLRHHMPGDEGELVLSNFSETLLKFMRQVLIAGPIILLIK</sequence>
<keyword evidence="2" id="KW-1185">Reference proteome</keyword>
<accession>A0AAD6VDV6</accession>
<protein>
    <submittedName>
        <fullName evidence="1">Uncharacterized protein</fullName>
    </submittedName>
</protein>
<comment type="caution">
    <text evidence="1">The sequence shown here is derived from an EMBL/GenBank/DDBJ whole genome shotgun (WGS) entry which is preliminary data.</text>
</comment>
<name>A0AAD6VDV6_9AGAR</name>